<dbReference type="Pfam" id="PF01593">
    <property type="entry name" value="Amino_oxidase"/>
    <property type="match status" value="1"/>
</dbReference>
<dbReference type="NCBIfam" id="TIGR00562">
    <property type="entry name" value="proto_IX_ox"/>
    <property type="match status" value="1"/>
</dbReference>
<dbReference type="AlphaFoldDB" id="A0A0D2X4L4"/>
<evidence type="ECO:0000256" key="5">
    <source>
        <dbReference type="ARBA" id="ARBA00022630"/>
    </source>
</evidence>
<dbReference type="InterPro" id="IPR050464">
    <property type="entry name" value="Zeta_carotene_desat/Oxidored"/>
</dbReference>
<evidence type="ECO:0000256" key="1">
    <source>
        <dbReference type="ARBA" id="ARBA00002600"/>
    </source>
</evidence>
<feature type="region of interest" description="Disordered" evidence="12">
    <location>
        <begin position="169"/>
        <end position="188"/>
    </location>
</feature>
<dbReference type="FunCoup" id="A0A0D2X4L4">
    <property type="interactions" value="190"/>
</dbReference>
<dbReference type="InterPro" id="IPR004572">
    <property type="entry name" value="Protoporphyrinogen_oxidase"/>
</dbReference>
<dbReference type="PhylomeDB" id="A0A0D2X4L4"/>
<name>A0A0D2X4L4_CAPO3</name>
<evidence type="ECO:0000313" key="15">
    <source>
        <dbReference type="Proteomes" id="UP000008743"/>
    </source>
</evidence>
<sequence length="600" mass="63350">MSLSAASSATSAAAQATTTVVAVLGGGISGLAAAYYTARRLAPLHHQSEKSEHPLRRNNTRLALFERADRLGGWIHTTRDPATGALLEHGPRSIRPKAAVGEATLDLICALGIDDQVVRVPASSPAASKRYLYDQDALVALPASLGALIGSRMGRTLLARGAAEPFRPRRPTLGASITTTTTTAGNTTTTNTAATAATAAGAVHHGELAPDQDESVHQFFARRFGGEIADSLATALCRGIYAGDARELSVNACFPFLGQAERDYGSVVMGMLRAKSPKRTAEHPAFVSSFRGVSMISFREGLKTLPCALESHLESAAGVRLARSTAVSSLKLVPDGIELQTIGKDGSTATHAEHVISSLQPGALIKVLEQSTSASDSGNAALQRAIAKLREMSSVNVVTATMVFAAKDFRLPVTGFGYLVPIRQPSSVIGVIFDSCVFDMHQGSELVKITVSWSGLTEVWPVTGKLLLNSSHSLVFFWRFAHQAMMGGSSYSAELDQAVRNGADAVCDLALRDIFVQLGVAPVKPLSQHVRFLENCIPQPTVGHVSRVNNIRSELKTAFGHRLHLAGAAFGGVSVNDCMASAHTVSEHVLAALSSIPRPQ</sequence>
<protein>
    <recommendedName>
        <fullName evidence="4 11">Protoporphyrinogen oxidase</fullName>
        <ecNumber evidence="4 11">1.3.3.4</ecNumber>
    </recommendedName>
</protein>
<dbReference type="GO" id="GO:0006782">
    <property type="term" value="P:protoporphyrinogen IX biosynthetic process"/>
    <property type="evidence" value="ECO:0007669"/>
    <property type="project" value="UniProtKB-UniRule"/>
</dbReference>
<dbReference type="Proteomes" id="UP000008743">
    <property type="component" value="Unassembled WGS sequence"/>
</dbReference>
<evidence type="ECO:0000256" key="8">
    <source>
        <dbReference type="ARBA" id="ARBA00023133"/>
    </source>
</evidence>
<evidence type="ECO:0000256" key="2">
    <source>
        <dbReference type="ARBA" id="ARBA00005073"/>
    </source>
</evidence>
<feature type="domain" description="Amine oxidase" evidence="13">
    <location>
        <begin position="28"/>
        <end position="589"/>
    </location>
</feature>
<keyword evidence="8 11" id="KW-0350">Heme biosynthesis</keyword>
<gene>
    <name evidence="14" type="ORF">CAOG_006613</name>
</gene>
<dbReference type="UniPathway" id="UPA00251">
    <property type="reaction ID" value="UER00324"/>
</dbReference>
<proteinExistence type="inferred from homology"/>
<evidence type="ECO:0000259" key="13">
    <source>
        <dbReference type="Pfam" id="PF01593"/>
    </source>
</evidence>
<dbReference type="EMBL" id="KE346371">
    <property type="protein sequence ID" value="KJE96264.1"/>
    <property type="molecule type" value="Genomic_DNA"/>
</dbReference>
<keyword evidence="5 11" id="KW-0285">Flavoprotein</keyword>
<comment type="pathway">
    <text evidence="2 11">Porphyrin-containing compound metabolism; protoporphyrin-IX biosynthesis; protoporphyrin-IX from protoporphyrinogen-IX: step 1/1.</text>
</comment>
<keyword evidence="9 11" id="KW-0627">Porphyrin biosynthesis</keyword>
<dbReference type="EC" id="1.3.3.4" evidence="4 11"/>
<evidence type="ECO:0000256" key="7">
    <source>
        <dbReference type="ARBA" id="ARBA00023002"/>
    </source>
</evidence>
<evidence type="ECO:0000313" key="14">
    <source>
        <dbReference type="EMBL" id="KJE96264.1"/>
    </source>
</evidence>
<keyword evidence="7 11" id="KW-0560">Oxidoreductase</keyword>
<dbReference type="SUPFAM" id="SSF51905">
    <property type="entry name" value="FAD/NAD(P)-binding domain"/>
    <property type="match status" value="1"/>
</dbReference>
<dbReference type="SUPFAM" id="SSF54373">
    <property type="entry name" value="FAD-linked reductases, C-terminal domain"/>
    <property type="match status" value="1"/>
</dbReference>
<evidence type="ECO:0000256" key="9">
    <source>
        <dbReference type="ARBA" id="ARBA00023244"/>
    </source>
</evidence>
<dbReference type="GO" id="GO:0005743">
    <property type="term" value="C:mitochondrial inner membrane"/>
    <property type="evidence" value="ECO:0007669"/>
    <property type="project" value="UniProtKB-SubCell"/>
</dbReference>
<feature type="compositionally biased region" description="Low complexity" evidence="12">
    <location>
        <begin position="178"/>
        <end position="188"/>
    </location>
</feature>
<dbReference type="PANTHER" id="PTHR42923:SF3">
    <property type="entry name" value="PROTOPORPHYRINOGEN OXIDASE"/>
    <property type="match status" value="1"/>
</dbReference>
<dbReference type="InterPro" id="IPR036188">
    <property type="entry name" value="FAD/NAD-bd_sf"/>
</dbReference>
<dbReference type="PANTHER" id="PTHR42923">
    <property type="entry name" value="PROTOPORPHYRINOGEN OXIDASE"/>
    <property type="match status" value="1"/>
</dbReference>
<evidence type="ECO:0000256" key="11">
    <source>
        <dbReference type="RuleBase" id="RU367069"/>
    </source>
</evidence>
<dbReference type="InterPro" id="IPR002937">
    <property type="entry name" value="Amino_oxidase"/>
</dbReference>
<keyword evidence="15" id="KW-1185">Reference proteome</keyword>
<organism evidence="14 15">
    <name type="scientific">Capsaspora owczarzaki (strain ATCC 30864)</name>
    <dbReference type="NCBI Taxonomy" id="595528"/>
    <lineage>
        <taxon>Eukaryota</taxon>
        <taxon>Filasterea</taxon>
        <taxon>Capsaspora</taxon>
    </lineage>
</organism>
<comment type="similarity">
    <text evidence="3 11">Belongs to the protoporphyrinogen/coproporphyrinogen oxidase family. Protoporphyrinogen oxidase subfamily.</text>
</comment>
<comment type="catalytic activity">
    <reaction evidence="10 11">
        <text>protoporphyrinogen IX + 3 O2 = protoporphyrin IX + 3 H2O2</text>
        <dbReference type="Rhea" id="RHEA:25576"/>
        <dbReference type="ChEBI" id="CHEBI:15379"/>
        <dbReference type="ChEBI" id="CHEBI:16240"/>
        <dbReference type="ChEBI" id="CHEBI:57306"/>
        <dbReference type="ChEBI" id="CHEBI:57307"/>
        <dbReference type="EC" id="1.3.3.4"/>
    </reaction>
</comment>
<dbReference type="Gene3D" id="3.50.50.60">
    <property type="entry name" value="FAD/NAD(P)-binding domain"/>
    <property type="match status" value="1"/>
</dbReference>
<dbReference type="OrthoDB" id="419752at2759"/>
<evidence type="ECO:0000256" key="10">
    <source>
        <dbReference type="ARBA" id="ARBA00047554"/>
    </source>
</evidence>
<evidence type="ECO:0000256" key="3">
    <source>
        <dbReference type="ARBA" id="ARBA00010551"/>
    </source>
</evidence>
<comment type="cofactor">
    <cofactor evidence="11">
        <name>FAD</name>
        <dbReference type="ChEBI" id="CHEBI:57692"/>
    </cofactor>
    <text evidence="11">Binds 1 FAD per subunit.</text>
</comment>
<accession>A0A0D2X4L4</accession>
<evidence type="ECO:0000256" key="4">
    <source>
        <dbReference type="ARBA" id="ARBA00012867"/>
    </source>
</evidence>
<keyword evidence="6 11" id="KW-0274">FAD</keyword>
<dbReference type="InParanoid" id="A0A0D2X4L4"/>
<evidence type="ECO:0000256" key="6">
    <source>
        <dbReference type="ARBA" id="ARBA00022827"/>
    </source>
</evidence>
<dbReference type="STRING" id="595528.A0A0D2X4L4"/>
<comment type="function">
    <text evidence="1 11">Catalyzes the 6-electron oxidation of protoporphyrinogen-IX to form protoporphyrin-IX.</text>
</comment>
<evidence type="ECO:0000256" key="12">
    <source>
        <dbReference type="SAM" id="MobiDB-lite"/>
    </source>
</evidence>
<comment type="subcellular location">
    <subcellularLocation>
        <location evidence="11">Mitochondrion inner membrane</location>
    </subcellularLocation>
</comment>
<dbReference type="GO" id="GO:0004729">
    <property type="term" value="F:oxygen-dependent protoporphyrinogen oxidase activity"/>
    <property type="evidence" value="ECO:0007669"/>
    <property type="project" value="UniProtKB-UniRule"/>
</dbReference>
<reference evidence="15" key="1">
    <citation type="submission" date="2011-02" db="EMBL/GenBank/DDBJ databases">
        <title>The Genome Sequence of Capsaspora owczarzaki ATCC 30864.</title>
        <authorList>
            <person name="Russ C."/>
            <person name="Cuomo C."/>
            <person name="Burger G."/>
            <person name="Gray M.W."/>
            <person name="Holland P.W.H."/>
            <person name="King N."/>
            <person name="Lang F.B.F."/>
            <person name="Roger A.J."/>
            <person name="Ruiz-Trillo I."/>
            <person name="Young S.K."/>
            <person name="Zeng Q."/>
            <person name="Gargeya S."/>
            <person name="Alvarado L."/>
            <person name="Berlin A."/>
            <person name="Chapman S.B."/>
            <person name="Chen Z."/>
            <person name="Freedman E."/>
            <person name="Gellesch M."/>
            <person name="Goldberg J."/>
            <person name="Griggs A."/>
            <person name="Gujja S."/>
            <person name="Heilman E."/>
            <person name="Heiman D."/>
            <person name="Howarth C."/>
            <person name="Mehta T."/>
            <person name="Neiman D."/>
            <person name="Pearson M."/>
            <person name="Roberts A."/>
            <person name="Saif S."/>
            <person name="Shea T."/>
            <person name="Shenoy N."/>
            <person name="Sisk P."/>
            <person name="Stolte C."/>
            <person name="Sykes S."/>
            <person name="White J."/>
            <person name="Yandava C."/>
            <person name="Haas B."/>
            <person name="Nusbaum C."/>
            <person name="Birren B."/>
        </authorList>
    </citation>
    <scope>NUCLEOTIDE SEQUENCE</scope>
    <source>
        <strain evidence="15">ATCC 30864</strain>
    </source>
</reference>